<evidence type="ECO:0000313" key="7">
    <source>
        <dbReference type="Proteomes" id="UP000799750"/>
    </source>
</evidence>
<evidence type="ECO:0000313" key="6">
    <source>
        <dbReference type="EMBL" id="KAF2497241.1"/>
    </source>
</evidence>
<keyword evidence="1" id="KW-0479">Metal-binding</keyword>
<dbReference type="SUPFAM" id="SSF144232">
    <property type="entry name" value="HIT/MYND zinc finger-like"/>
    <property type="match status" value="1"/>
</dbReference>
<keyword evidence="3" id="KW-0862">Zinc</keyword>
<dbReference type="PROSITE" id="PS01360">
    <property type="entry name" value="ZF_MYND_1"/>
    <property type="match status" value="1"/>
</dbReference>
<name>A0A6A6QXT7_9PEZI</name>
<sequence>MPLQPCTICNAPNANLCGRCKSTAYCSTECQQADWFIHRKLCRFFSKFLTPPGPNFRRAIFFPTAFQSGGPRLTWVEITPGSATQTGYDRPLYDDLLKIIPSESNSLGRGTTMVYGNRLRAGRNAHAIELTYRDVPVEIPENASIAMVGGSGWEPWYGPHIAMAKAGTPPYDPPHYQHITLVDFRDVVDYYAFYLPGHGSVSNRETDGGPPVARSMFASATGKVKGVRVNCRGDREVCGRAQFEVVDVSRRHPLFNVESDDPSDVTDCLEDGGVGVVRSLGAKPYPPDAAWKGTEALRENAVIDALFVGLQPKEPEDEGWACLWGEPRFRGKGSFLVVARDKQDLAIEEVEDLYNFSRDCILPYIPRPHLGDSEQERAIRKEIQDPTLIKLSTEARITLRVRKAFREKITYKAFAKYLDSDYEDSDEEEDSDEDE</sequence>
<dbReference type="Proteomes" id="UP000799750">
    <property type="component" value="Unassembled WGS sequence"/>
</dbReference>
<keyword evidence="7" id="KW-1185">Reference proteome</keyword>
<dbReference type="Pfam" id="PF01753">
    <property type="entry name" value="zf-MYND"/>
    <property type="match status" value="1"/>
</dbReference>
<organism evidence="6 7">
    <name type="scientific">Lophium mytilinum</name>
    <dbReference type="NCBI Taxonomy" id="390894"/>
    <lineage>
        <taxon>Eukaryota</taxon>
        <taxon>Fungi</taxon>
        <taxon>Dikarya</taxon>
        <taxon>Ascomycota</taxon>
        <taxon>Pezizomycotina</taxon>
        <taxon>Dothideomycetes</taxon>
        <taxon>Pleosporomycetidae</taxon>
        <taxon>Mytilinidiales</taxon>
        <taxon>Mytilinidiaceae</taxon>
        <taxon>Lophium</taxon>
    </lineage>
</organism>
<dbReference type="GO" id="GO:0008270">
    <property type="term" value="F:zinc ion binding"/>
    <property type="evidence" value="ECO:0007669"/>
    <property type="project" value="UniProtKB-KW"/>
</dbReference>
<dbReference type="PROSITE" id="PS50865">
    <property type="entry name" value="ZF_MYND_2"/>
    <property type="match status" value="1"/>
</dbReference>
<feature type="domain" description="MYND-type" evidence="5">
    <location>
        <begin position="6"/>
        <end position="42"/>
    </location>
</feature>
<protein>
    <recommendedName>
        <fullName evidence="5">MYND-type domain-containing protein</fullName>
    </recommendedName>
</protein>
<dbReference type="InterPro" id="IPR002893">
    <property type="entry name" value="Znf_MYND"/>
</dbReference>
<evidence type="ECO:0000256" key="4">
    <source>
        <dbReference type="PROSITE-ProRule" id="PRU00134"/>
    </source>
</evidence>
<gene>
    <name evidence="6" type="ORF">BU16DRAFT_526262</name>
</gene>
<evidence type="ECO:0000256" key="1">
    <source>
        <dbReference type="ARBA" id="ARBA00022723"/>
    </source>
</evidence>
<evidence type="ECO:0000259" key="5">
    <source>
        <dbReference type="PROSITE" id="PS50865"/>
    </source>
</evidence>
<proteinExistence type="predicted"/>
<dbReference type="EMBL" id="MU004187">
    <property type="protein sequence ID" value="KAF2497241.1"/>
    <property type="molecule type" value="Genomic_DNA"/>
</dbReference>
<evidence type="ECO:0000256" key="2">
    <source>
        <dbReference type="ARBA" id="ARBA00022771"/>
    </source>
</evidence>
<dbReference type="OrthoDB" id="437457at2759"/>
<reference evidence="6" key="1">
    <citation type="journal article" date="2020" name="Stud. Mycol.">
        <title>101 Dothideomycetes genomes: a test case for predicting lifestyles and emergence of pathogens.</title>
        <authorList>
            <person name="Haridas S."/>
            <person name="Albert R."/>
            <person name="Binder M."/>
            <person name="Bloem J."/>
            <person name="Labutti K."/>
            <person name="Salamov A."/>
            <person name="Andreopoulos B."/>
            <person name="Baker S."/>
            <person name="Barry K."/>
            <person name="Bills G."/>
            <person name="Bluhm B."/>
            <person name="Cannon C."/>
            <person name="Castanera R."/>
            <person name="Culley D."/>
            <person name="Daum C."/>
            <person name="Ezra D."/>
            <person name="Gonzalez J."/>
            <person name="Henrissat B."/>
            <person name="Kuo A."/>
            <person name="Liang C."/>
            <person name="Lipzen A."/>
            <person name="Lutzoni F."/>
            <person name="Magnuson J."/>
            <person name="Mondo S."/>
            <person name="Nolan M."/>
            <person name="Ohm R."/>
            <person name="Pangilinan J."/>
            <person name="Park H.-J."/>
            <person name="Ramirez L."/>
            <person name="Alfaro M."/>
            <person name="Sun H."/>
            <person name="Tritt A."/>
            <person name="Yoshinaga Y."/>
            <person name="Zwiers L.-H."/>
            <person name="Turgeon B."/>
            <person name="Goodwin S."/>
            <person name="Spatafora J."/>
            <person name="Crous P."/>
            <person name="Grigoriev I."/>
        </authorList>
    </citation>
    <scope>NUCLEOTIDE SEQUENCE</scope>
    <source>
        <strain evidence="6">CBS 269.34</strain>
    </source>
</reference>
<evidence type="ECO:0000256" key="3">
    <source>
        <dbReference type="ARBA" id="ARBA00022833"/>
    </source>
</evidence>
<dbReference type="Gene3D" id="6.10.140.2220">
    <property type="match status" value="1"/>
</dbReference>
<dbReference type="AlphaFoldDB" id="A0A6A6QXT7"/>
<keyword evidence="2 4" id="KW-0863">Zinc-finger</keyword>
<accession>A0A6A6QXT7</accession>